<proteinExistence type="predicted"/>
<feature type="transmembrane region" description="Helical" evidence="6">
    <location>
        <begin position="177"/>
        <end position="202"/>
    </location>
</feature>
<dbReference type="EMBL" id="BMMV01000003">
    <property type="protein sequence ID" value="GGJ83077.1"/>
    <property type="molecule type" value="Genomic_DNA"/>
</dbReference>
<dbReference type="PROSITE" id="PS51002">
    <property type="entry name" value="CYTB_NTER"/>
    <property type="match status" value="1"/>
</dbReference>
<dbReference type="Proteomes" id="UP000660265">
    <property type="component" value="Unassembled WGS sequence"/>
</dbReference>
<keyword evidence="6" id="KW-0472">Membrane</keyword>
<keyword evidence="9" id="KW-1185">Reference proteome</keyword>
<feature type="transmembrane region" description="Helical" evidence="6">
    <location>
        <begin position="379"/>
        <end position="396"/>
    </location>
</feature>
<keyword evidence="6" id="KW-1133">Transmembrane helix</keyword>
<dbReference type="Gene3D" id="1.20.810.10">
    <property type="entry name" value="Cytochrome Bc1 Complex, Chain C"/>
    <property type="match status" value="1"/>
</dbReference>
<sequence length="494" mass="54939">MRKAFPDHWSFMLGEICLYSFVVIVLTGVYLTFYFHPSSAQMTYDGSYAPLRGQLVSEAYASALDISFDVRGGLLIRQAHHWAALVFVAAVLVHMMRVFFTGAFRKPREVNWLLGFALLILAMFAGLTGYDLPDDQLSGTGLAIVNGTLLSTPIVGSYLSMFLFGGDFPGNDLIARFNTIHILVLPGLMAALLVGHLALLLYHKHTQYAGPGRTKNNVVGLPVQVYVAKTAGYFFMVTGVIFIVAAIAQINPIWAYGPYRPDQVSAGSQPDWYMGVADGFLRVMPGWEINLWGHTLAIDNFLPLLVGVGLFLAMGVYPFIEAWVTGDDREQNLLDRPRDRPVRTGLGVAWLSVYLVALLGAANDLIATHFHLSVNTVTWAVRFGLFAVPLVAYVVAKRCALGLQRRDREKVLHGRETGVIKRLSYGEFVEVHERLTPEQLHALTAHEQYEPLPPGNDRAWTQRLRVRLSRGYYGADAQIAKPTAREYEEITRGH</sequence>
<feature type="transmembrane region" description="Helical" evidence="6">
    <location>
        <begin position="112"/>
        <end position="130"/>
    </location>
</feature>
<evidence type="ECO:0000256" key="4">
    <source>
        <dbReference type="ARBA" id="ARBA00029351"/>
    </source>
</evidence>
<feature type="transmembrane region" description="Helical" evidence="6">
    <location>
        <begin position="301"/>
        <end position="324"/>
    </location>
</feature>
<evidence type="ECO:0000256" key="6">
    <source>
        <dbReference type="SAM" id="Phobius"/>
    </source>
</evidence>
<evidence type="ECO:0000256" key="1">
    <source>
        <dbReference type="ARBA" id="ARBA00001971"/>
    </source>
</evidence>
<dbReference type="InterPro" id="IPR016174">
    <property type="entry name" value="Di-haem_cyt_TM"/>
</dbReference>
<dbReference type="SUPFAM" id="SSF81342">
    <property type="entry name" value="Transmembrane di-heme cytochromes"/>
    <property type="match status" value="1"/>
</dbReference>
<feature type="transmembrane region" description="Helical" evidence="6">
    <location>
        <begin position="142"/>
        <end position="165"/>
    </location>
</feature>
<dbReference type="Pfam" id="PF13631">
    <property type="entry name" value="Cytochrom_B_N_2"/>
    <property type="match status" value="1"/>
</dbReference>
<feature type="transmembrane region" description="Helical" evidence="6">
    <location>
        <begin position="79"/>
        <end position="100"/>
    </location>
</feature>
<dbReference type="PANTHER" id="PTHR19271">
    <property type="entry name" value="CYTOCHROME B"/>
    <property type="match status" value="1"/>
</dbReference>
<dbReference type="InterPro" id="IPR027387">
    <property type="entry name" value="Cytb/b6-like_sf"/>
</dbReference>
<feature type="domain" description="Cytochrome b/b6 N-terminal region profile" evidence="7">
    <location>
        <begin position="1"/>
        <end position="209"/>
    </location>
</feature>
<name>A0ABQ2E064_9ACTN</name>
<reference evidence="9" key="1">
    <citation type="journal article" date="2019" name="Int. J. Syst. Evol. Microbiol.">
        <title>The Global Catalogue of Microorganisms (GCM) 10K type strain sequencing project: providing services to taxonomists for standard genome sequencing and annotation.</title>
        <authorList>
            <consortium name="The Broad Institute Genomics Platform"/>
            <consortium name="The Broad Institute Genome Sequencing Center for Infectious Disease"/>
            <person name="Wu L."/>
            <person name="Ma J."/>
        </authorList>
    </citation>
    <scope>NUCLEOTIDE SEQUENCE [LARGE SCALE GENOMIC DNA]</scope>
    <source>
        <strain evidence="9">CGMCC 4.7275</strain>
    </source>
</reference>
<feature type="transmembrane region" description="Helical" evidence="6">
    <location>
        <begin position="12"/>
        <end position="35"/>
    </location>
</feature>
<evidence type="ECO:0000313" key="8">
    <source>
        <dbReference type="EMBL" id="GGJ83077.1"/>
    </source>
</evidence>
<dbReference type="InterPro" id="IPR005797">
    <property type="entry name" value="Cyt_b/b6_N"/>
</dbReference>
<comment type="cofactor">
    <cofactor evidence="1">
        <name>heme</name>
        <dbReference type="ChEBI" id="CHEBI:30413"/>
    </cofactor>
</comment>
<protein>
    <recommendedName>
        <fullName evidence="3">Cytochrome bc1 complex cytochrome b subunit</fullName>
        <ecNumber evidence="2">7.1.1.8</ecNumber>
    </recommendedName>
    <alternativeName>
        <fullName evidence="5">Cytochrome bc1 reductase complex subunit QcrB</fullName>
    </alternativeName>
</protein>
<evidence type="ECO:0000256" key="2">
    <source>
        <dbReference type="ARBA" id="ARBA00012951"/>
    </source>
</evidence>
<dbReference type="PANTHER" id="PTHR19271:SF16">
    <property type="entry name" value="CYTOCHROME B"/>
    <property type="match status" value="1"/>
</dbReference>
<dbReference type="EC" id="7.1.1.8" evidence="2"/>
<feature type="transmembrane region" description="Helical" evidence="6">
    <location>
        <begin position="345"/>
        <end position="367"/>
    </location>
</feature>
<evidence type="ECO:0000256" key="3">
    <source>
        <dbReference type="ARBA" id="ARBA00016116"/>
    </source>
</evidence>
<evidence type="ECO:0000256" key="5">
    <source>
        <dbReference type="ARBA" id="ARBA00029568"/>
    </source>
</evidence>
<comment type="catalytic activity">
    <reaction evidence="4">
        <text>a quinol + 2 Fe(III)-[cytochrome c](out) = a quinone + 2 Fe(II)-[cytochrome c](out) + 2 H(+)(out)</text>
        <dbReference type="Rhea" id="RHEA:11484"/>
        <dbReference type="Rhea" id="RHEA-COMP:10350"/>
        <dbReference type="Rhea" id="RHEA-COMP:14399"/>
        <dbReference type="ChEBI" id="CHEBI:15378"/>
        <dbReference type="ChEBI" id="CHEBI:24646"/>
        <dbReference type="ChEBI" id="CHEBI:29033"/>
        <dbReference type="ChEBI" id="CHEBI:29034"/>
        <dbReference type="ChEBI" id="CHEBI:132124"/>
        <dbReference type="EC" id="7.1.1.8"/>
    </reaction>
</comment>
<comment type="caution">
    <text evidence="8">The sequence shown here is derived from an EMBL/GenBank/DDBJ whole genome shotgun (WGS) entry which is preliminary data.</text>
</comment>
<evidence type="ECO:0000313" key="9">
    <source>
        <dbReference type="Proteomes" id="UP000660265"/>
    </source>
</evidence>
<keyword evidence="6" id="KW-0812">Transmembrane</keyword>
<feature type="transmembrane region" description="Helical" evidence="6">
    <location>
        <begin position="231"/>
        <end position="251"/>
    </location>
</feature>
<gene>
    <name evidence="8" type="ORF">GCM10011583_13420</name>
</gene>
<organism evidence="8 9">
    <name type="scientific">Streptomyces camponoticapitis</name>
    <dbReference type="NCBI Taxonomy" id="1616125"/>
    <lineage>
        <taxon>Bacteria</taxon>
        <taxon>Bacillati</taxon>
        <taxon>Actinomycetota</taxon>
        <taxon>Actinomycetes</taxon>
        <taxon>Kitasatosporales</taxon>
        <taxon>Streptomycetaceae</taxon>
        <taxon>Streptomyces</taxon>
    </lineage>
</organism>
<accession>A0ABQ2E064</accession>
<evidence type="ECO:0000259" key="7">
    <source>
        <dbReference type="PROSITE" id="PS51002"/>
    </source>
</evidence>